<keyword evidence="1" id="KW-0732">Signal</keyword>
<evidence type="ECO:0000313" key="3">
    <source>
        <dbReference type="Proteomes" id="UP000004995"/>
    </source>
</evidence>
<dbReference type="Gramene" id="KQK96601">
    <property type="protein sequence ID" value="KQK96601"/>
    <property type="gene ID" value="SETIT_012863mg"/>
</dbReference>
<feature type="chain" id="PRO_5010126717" evidence="1">
    <location>
        <begin position="20"/>
        <end position="46"/>
    </location>
</feature>
<reference evidence="3" key="1">
    <citation type="journal article" date="2012" name="Nat. Biotechnol.">
        <title>Reference genome sequence of the model plant Setaria.</title>
        <authorList>
            <person name="Bennetzen J.L."/>
            <person name="Schmutz J."/>
            <person name="Wang H."/>
            <person name="Percifield R."/>
            <person name="Hawkins J."/>
            <person name="Pontaroli A.C."/>
            <person name="Estep M."/>
            <person name="Feng L."/>
            <person name="Vaughn J.N."/>
            <person name="Grimwood J."/>
            <person name="Jenkins J."/>
            <person name="Barry K."/>
            <person name="Lindquist E."/>
            <person name="Hellsten U."/>
            <person name="Deshpande S."/>
            <person name="Wang X."/>
            <person name="Wu X."/>
            <person name="Mitros T."/>
            <person name="Triplett J."/>
            <person name="Yang X."/>
            <person name="Ye C.Y."/>
            <person name="Mauro-Herrera M."/>
            <person name="Wang L."/>
            <person name="Li P."/>
            <person name="Sharma M."/>
            <person name="Sharma R."/>
            <person name="Ronald P.C."/>
            <person name="Panaud O."/>
            <person name="Kellogg E.A."/>
            <person name="Brutnell T.P."/>
            <person name="Doust A.N."/>
            <person name="Tuskan G.A."/>
            <person name="Rokhsar D."/>
            <person name="Devos K.M."/>
        </authorList>
    </citation>
    <scope>NUCLEOTIDE SEQUENCE [LARGE SCALE GENOMIC DNA]</scope>
    <source>
        <strain evidence="3">cv. Yugu1</strain>
    </source>
</reference>
<feature type="signal peptide" evidence="1">
    <location>
        <begin position="1"/>
        <end position="19"/>
    </location>
</feature>
<evidence type="ECO:0000313" key="2">
    <source>
        <dbReference type="EnsemblPlants" id="KQK96601"/>
    </source>
</evidence>
<dbReference type="HOGENOM" id="CLU_3192306_0_0_1"/>
<organism evidence="2 3">
    <name type="scientific">Setaria italica</name>
    <name type="common">Foxtail millet</name>
    <name type="synonym">Panicum italicum</name>
    <dbReference type="NCBI Taxonomy" id="4555"/>
    <lineage>
        <taxon>Eukaryota</taxon>
        <taxon>Viridiplantae</taxon>
        <taxon>Streptophyta</taxon>
        <taxon>Embryophyta</taxon>
        <taxon>Tracheophyta</taxon>
        <taxon>Spermatophyta</taxon>
        <taxon>Magnoliopsida</taxon>
        <taxon>Liliopsida</taxon>
        <taxon>Poales</taxon>
        <taxon>Poaceae</taxon>
        <taxon>PACMAD clade</taxon>
        <taxon>Panicoideae</taxon>
        <taxon>Panicodae</taxon>
        <taxon>Paniceae</taxon>
        <taxon>Cenchrinae</taxon>
        <taxon>Setaria</taxon>
    </lineage>
</organism>
<sequence>MNNMERETFVCALLLLVLSSFEEELGPELPFLYQSICISKILNVQD</sequence>
<dbReference type="EMBL" id="AGNK02004209">
    <property type="status" value="NOT_ANNOTATED_CDS"/>
    <property type="molecule type" value="Genomic_DNA"/>
</dbReference>
<proteinExistence type="predicted"/>
<keyword evidence="3" id="KW-1185">Reference proteome</keyword>
<protein>
    <submittedName>
        <fullName evidence="2">Uncharacterized protein</fullName>
    </submittedName>
</protein>
<accession>K3YF46</accession>
<dbReference type="AlphaFoldDB" id="K3YF46"/>
<dbReference type="Proteomes" id="UP000004995">
    <property type="component" value="Unassembled WGS sequence"/>
</dbReference>
<dbReference type="InParanoid" id="K3YF46"/>
<name>K3YF46_SETIT</name>
<evidence type="ECO:0000256" key="1">
    <source>
        <dbReference type="SAM" id="SignalP"/>
    </source>
</evidence>
<dbReference type="EnsemblPlants" id="KQK96601">
    <property type="protein sequence ID" value="KQK96601"/>
    <property type="gene ID" value="SETIT_012863mg"/>
</dbReference>
<reference evidence="2" key="2">
    <citation type="submission" date="2018-08" db="UniProtKB">
        <authorList>
            <consortium name="EnsemblPlants"/>
        </authorList>
    </citation>
    <scope>IDENTIFICATION</scope>
    <source>
        <strain evidence="2">Yugu1</strain>
    </source>
</reference>